<dbReference type="Proteomes" id="UP001055072">
    <property type="component" value="Unassembled WGS sequence"/>
</dbReference>
<dbReference type="EMBL" id="MU274907">
    <property type="protein sequence ID" value="KAI0090722.1"/>
    <property type="molecule type" value="Genomic_DNA"/>
</dbReference>
<organism evidence="1 2">
    <name type="scientific">Irpex rosettiformis</name>
    <dbReference type="NCBI Taxonomy" id="378272"/>
    <lineage>
        <taxon>Eukaryota</taxon>
        <taxon>Fungi</taxon>
        <taxon>Dikarya</taxon>
        <taxon>Basidiomycota</taxon>
        <taxon>Agaricomycotina</taxon>
        <taxon>Agaricomycetes</taxon>
        <taxon>Polyporales</taxon>
        <taxon>Irpicaceae</taxon>
        <taxon>Irpex</taxon>
    </lineage>
</organism>
<protein>
    <submittedName>
        <fullName evidence="1">Uncharacterized protein</fullName>
    </submittedName>
</protein>
<reference evidence="1" key="1">
    <citation type="journal article" date="2021" name="Environ. Microbiol.">
        <title>Gene family expansions and transcriptome signatures uncover fungal adaptations to wood decay.</title>
        <authorList>
            <person name="Hage H."/>
            <person name="Miyauchi S."/>
            <person name="Viragh M."/>
            <person name="Drula E."/>
            <person name="Min B."/>
            <person name="Chaduli D."/>
            <person name="Navarro D."/>
            <person name="Favel A."/>
            <person name="Norest M."/>
            <person name="Lesage-Meessen L."/>
            <person name="Balint B."/>
            <person name="Merenyi Z."/>
            <person name="de Eugenio L."/>
            <person name="Morin E."/>
            <person name="Martinez A.T."/>
            <person name="Baldrian P."/>
            <person name="Stursova M."/>
            <person name="Martinez M.J."/>
            <person name="Novotny C."/>
            <person name="Magnuson J.K."/>
            <person name="Spatafora J.W."/>
            <person name="Maurice S."/>
            <person name="Pangilinan J."/>
            <person name="Andreopoulos W."/>
            <person name="LaButti K."/>
            <person name="Hundley H."/>
            <person name="Na H."/>
            <person name="Kuo A."/>
            <person name="Barry K."/>
            <person name="Lipzen A."/>
            <person name="Henrissat B."/>
            <person name="Riley R."/>
            <person name="Ahrendt S."/>
            <person name="Nagy L.G."/>
            <person name="Grigoriev I.V."/>
            <person name="Martin F."/>
            <person name="Rosso M.N."/>
        </authorList>
    </citation>
    <scope>NUCLEOTIDE SEQUENCE</scope>
    <source>
        <strain evidence="1">CBS 384.51</strain>
    </source>
</reference>
<proteinExistence type="predicted"/>
<name>A0ACB8U8L1_9APHY</name>
<evidence type="ECO:0000313" key="1">
    <source>
        <dbReference type="EMBL" id="KAI0090722.1"/>
    </source>
</evidence>
<gene>
    <name evidence="1" type="ORF">BDY19DRAFT_904986</name>
</gene>
<keyword evidence="2" id="KW-1185">Reference proteome</keyword>
<comment type="caution">
    <text evidence="1">The sequence shown here is derived from an EMBL/GenBank/DDBJ whole genome shotgun (WGS) entry which is preliminary data.</text>
</comment>
<evidence type="ECO:0000313" key="2">
    <source>
        <dbReference type="Proteomes" id="UP001055072"/>
    </source>
</evidence>
<accession>A0ACB8U8L1</accession>
<sequence>MRSITAFVAFVLVMAVAVLPALSNPLFPVGPNGRPFRVGIPVKPFPDTPIRLSTAARRELRNAKRILDTHCSGLTATLPADCFLPKPHPHSPFFGNVGLELRNAKRIINLHCSGDPATIPADCFNNPPKPIGGFLGGFPFSIKPAIGKRVTDLRCSGLAGAIPADCFNRAPPKPLFPGGPIPLELRALAEALAA</sequence>